<protein>
    <recommendedName>
        <fullName evidence="6">Ribosome maturation factor RimM PRC barrel domain-containing protein</fullName>
    </recommendedName>
</protein>
<evidence type="ECO:0000313" key="7">
    <source>
        <dbReference type="EMBL" id="OSX73826.1"/>
    </source>
</evidence>
<name>A0A1X6NZ83_PORUM</name>
<dbReference type="Gene3D" id="2.40.30.60">
    <property type="entry name" value="RimM"/>
    <property type="match status" value="1"/>
</dbReference>
<keyword evidence="3" id="KW-0698">rRNA processing</keyword>
<reference evidence="7 8" key="1">
    <citation type="submission" date="2017-03" db="EMBL/GenBank/DDBJ databases">
        <title>WGS assembly of Porphyra umbilicalis.</title>
        <authorList>
            <person name="Brawley S.H."/>
            <person name="Blouin N.A."/>
            <person name="Ficko-Blean E."/>
            <person name="Wheeler G.L."/>
            <person name="Lohr M."/>
            <person name="Goodson H.V."/>
            <person name="Jenkins J.W."/>
            <person name="Blaby-Haas C.E."/>
            <person name="Helliwell K.E."/>
            <person name="Chan C."/>
            <person name="Marriage T."/>
            <person name="Bhattacharya D."/>
            <person name="Klein A.S."/>
            <person name="Badis Y."/>
            <person name="Brodie J."/>
            <person name="Cao Y."/>
            <person name="Collen J."/>
            <person name="Dittami S.M."/>
            <person name="Gachon C.M."/>
            <person name="Green B.R."/>
            <person name="Karpowicz S."/>
            <person name="Kim J.W."/>
            <person name="Kudahl U."/>
            <person name="Lin S."/>
            <person name="Michel G."/>
            <person name="Mittag M."/>
            <person name="Olson B.J."/>
            <person name="Pangilinan J."/>
            <person name="Peng Y."/>
            <person name="Qiu H."/>
            <person name="Shu S."/>
            <person name="Singer J.T."/>
            <person name="Smith A.G."/>
            <person name="Sprecher B.N."/>
            <person name="Wagner V."/>
            <person name="Wang W."/>
            <person name="Wang Z.-Y."/>
            <person name="Yan J."/>
            <person name="Yarish C."/>
            <person name="Zoeuner-Riek S."/>
            <person name="Zhuang Y."/>
            <person name="Zou Y."/>
            <person name="Lindquist E.A."/>
            <person name="Grimwood J."/>
            <person name="Barry K."/>
            <person name="Rokhsar D.S."/>
            <person name="Schmutz J."/>
            <person name="Stiller J.W."/>
            <person name="Grossman A.R."/>
            <person name="Prochnik S.E."/>
        </authorList>
    </citation>
    <scope>NUCLEOTIDE SEQUENCE [LARGE SCALE GENOMIC DNA]</scope>
    <source>
        <strain evidence="7">4086291</strain>
    </source>
</reference>
<feature type="region of interest" description="Disordered" evidence="5">
    <location>
        <begin position="44"/>
        <end position="91"/>
    </location>
</feature>
<evidence type="ECO:0000256" key="2">
    <source>
        <dbReference type="ARBA" id="ARBA00022517"/>
    </source>
</evidence>
<evidence type="ECO:0000256" key="1">
    <source>
        <dbReference type="ARBA" id="ARBA00022490"/>
    </source>
</evidence>
<gene>
    <name evidence="7" type="ORF">BU14_0325s0004</name>
</gene>
<evidence type="ECO:0000256" key="5">
    <source>
        <dbReference type="SAM" id="MobiDB-lite"/>
    </source>
</evidence>
<dbReference type="InterPro" id="IPR056792">
    <property type="entry name" value="PRC_RimM"/>
</dbReference>
<organism evidence="7 8">
    <name type="scientific">Porphyra umbilicalis</name>
    <name type="common">Purple laver</name>
    <name type="synonym">Red alga</name>
    <dbReference type="NCBI Taxonomy" id="2786"/>
    <lineage>
        <taxon>Eukaryota</taxon>
        <taxon>Rhodophyta</taxon>
        <taxon>Bangiophyceae</taxon>
        <taxon>Bangiales</taxon>
        <taxon>Bangiaceae</taxon>
        <taxon>Porphyra</taxon>
    </lineage>
</organism>
<dbReference type="AlphaFoldDB" id="A0A1X6NZ83"/>
<dbReference type="GO" id="GO:0043022">
    <property type="term" value="F:ribosome binding"/>
    <property type="evidence" value="ECO:0007669"/>
    <property type="project" value="InterPro"/>
</dbReference>
<evidence type="ECO:0000259" key="6">
    <source>
        <dbReference type="Pfam" id="PF24986"/>
    </source>
</evidence>
<dbReference type="GO" id="GO:0005840">
    <property type="term" value="C:ribosome"/>
    <property type="evidence" value="ECO:0007669"/>
    <property type="project" value="InterPro"/>
</dbReference>
<dbReference type="InterPro" id="IPR036976">
    <property type="entry name" value="RimM_N_sf"/>
</dbReference>
<feature type="compositionally biased region" description="Pro residues" evidence="5">
    <location>
        <begin position="71"/>
        <end position="87"/>
    </location>
</feature>
<accession>A0A1X6NZ83</accession>
<dbReference type="InterPro" id="IPR011961">
    <property type="entry name" value="RimM"/>
</dbReference>
<keyword evidence="2" id="KW-0690">Ribosome biogenesis</keyword>
<dbReference type="Proteomes" id="UP000218209">
    <property type="component" value="Unassembled WGS sequence"/>
</dbReference>
<keyword evidence="4" id="KW-0143">Chaperone</keyword>
<dbReference type="EMBL" id="KV918977">
    <property type="protein sequence ID" value="OSX73826.1"/>
    <property type="molecule type" value="Genomic_DNA"/>
</dbReference>
<dbReference type="OrthoDB" id="532420at2759"/>
<evidence type="ECO:0000256" key="3">
    <source>
        <dbReference type="ARBA" id="ARBA00022552"/>
    </source>
</evidence>
<dbReference type="PANTHER" id="PTHR33692">
    <property type="entry name" value="RIBOSOME MATURATION FACTOR RIMM"/>
    <property type="match status" value="1"/>
</dbReference>
<proteinExistence type="inferred from homology"/>
<dbReference type="PANTHER" id="PTHR33692:SF1">
    <property type="entry name" value="RIBOSOME MATURATION FACTOR RIMM"/>
    <property type="match status" value="1"/>
</dbReference>
<feature type="domain" description="Ribosome maturation factor RimM PRC barrel" evidence="6">
    <location>
        <begin position="274"/>
        <end position="304"/>
    </location>
</feature>
<keyword evidence="8" id="KW-1185">Reference proteome</keyword>
<dbReference type="HAMAP" id="MF_00014">
    <property type="entry name" value="Ribosome_mat_RimM"/>
    <property type="match status" value="1"/>
</dbReference>
<dbReference type="Gene3D" id="2.30.30.240">
    <property type="entry name" value="PRC-barrel domain"/>
    <property type="match status" value="1"/>
</dbReference>
<evidence type="ECO:0000313" key="8">
    <source>
        <dbReference type="Proteomes" id="UP000218209"/>
    </source>
</evidence>
<dbReference type="Pfam" id="PF24986">
    <property type="entry name" value="PRC_RimM"/>
    <property type="match status" value="1"/>
</dbReference>
<keyword evidence="1" id="KW-0963">Cytoplasm</keyword>
<evidence type="ECO:0000256" key="4">
    <source>
        <dbReference type="ARBA" id="ARBA00023186"/>
    </source>
</evidence>
<sequence length="333" mass="33909">MASPPPPPPGDTPYSPEALSFSEVGAITGAHGVRGELKLRAATDWARQRLAPDTPLPPRQGRRRPGASSPSPLPPPPLPTPKHPPPQRFLLLPGRRYPRPVGVTGARKATQAGTWIVSLDCCTCREEVAPLVGGRLYVRASERPRMGAGEFLVRDLVGMDVLLRPPGGGGGGGDAAAVGAPLSGAPAVAGSHAGDGGAVAAAATAAAEVPPRASPLPVVGRVVAVMTRDQLAAGATEESTSVLGGDVLEVALGDWAAAEAPGGPGVAAWDWADAVRVLVPFVRPIVPVVDVERRVIEVDPPAGLFEVAVVPRRGGVKIRGLLTAAAEGDADGR</sequence>
<dbReference type="GO" id="GO:0006364">
    <property type="term" value="P:rRNA processing"/>
    <property type="evidence" value="ECO:0007669"/>
    <property type="project" value="UniProtKB-KW"/>
</dbReference>